<protein>
    <submittedName>
        <fullName evidence="11">Haloacid dehalogenase</fullName>
    </submittedName>
</protein>
<feature type="transmembrane region" description="Helical" evidence="9">
    <location>
        <begin position="89"/>
        <end position="107"/>
    </location>
</feature>
<dbReference type="Gene3D" id="2.70.150.10">
    <property type="entry name" value="Calcium-transporting ATPase, cytoplasmic transduction domain A"/>
    <property type="match status" value="1"/>
</dbReference>
<dbReference type="GO" id="GO:1990573">
    <property type="term" value="P:potassium ion import across plasma membrane"/>
    <property type="evidence" value="ECO:0007669"/>
    <property type="project" value="TreeGrafter"/>
</dbReference>
<dbReference type="InterPro" id="IPR023298">
    <property type="entry name" value="ATPase_P-typ_TM_dom_sf"/>
</dbReference>
<sequence length="911" mass="97485">MATATSSDTESWYSQRRGQIYDTLATDSDGLSTEEATNRLSEHGPNRLPKAKPVTVWQIFLRQFKNPLIYILAIAAIVSFAIGEGTDAGFIAAVLVVNALVGGSQEWRAERSSQALQQLIRTRATVIRDGETRDVDGEAVVPGDVVLLESGYRVPADVRLVSTHGLEIDESALTGESAPVLKDENWESDVRTPLGDRRNMAHAGTVVNRGRGRGVVVETGTDTVVGRLAEDVTSVEGGKPPLVTRMERFTRVVGLVVLVAAAVTALLGIFIQQYDAVEMFLFAVALAVSAIPEGLPVGITVALGVASRRMAKVGVIVRRLVAVEGLGSCTMIASDKTGTLTANELTVKQVQLPDGSTFEVTGEGYTPEGSVLQDGHPPEPDSADELSRLGRASVLCNEGQLSRRGEEWTWRGDPTDIALLAFGQKLGWARQSALGAHPQTDEIPFEPEQRYAATFHRTDDETQVFVKGAPERVLEMCTAASEGEFSQQALQQQANEMAHDGYRVLAIADGSLEPDTGTGHPPPVPTELTFLGFIGLRDPLRSGVAAAIVSAQQAGISVTMITGDHPETALAIARDIGLAEFPAEVTTGAELVDASRAQLEEILETTRVFARVSPEQKLKIVEAARNMGQYVAVTGDGVNDAPALRQANIGIAMGKMGTDVARDAADLVISDDNFATIVAGIEQGRIAFDNIRKVIYLLVSTGAGEVVLVLMSLGAGLPLPLVPVQILWLNLVTNGVQDVALAFEPKEGDVLNRPPRSPDERIFNRIMVERVLVAALVIGVIGFGAFVWLLDQGLSEAAARNHLLLLIVLFEIVNIGNARSETTSLFRLSPLQSPILLTGTIGAFVIHLGAMYFPPAQAVLGTAPVGPEQWLVLGATALTIAVAIELHKLSWTARYPRSERESPSQTHEKET</sequence>
<feature type="domain" description="Cation-transporting P-type ATPase N-terminal" evidence="10">
    <location>
        <begin position="11"/>
        <end position="84"/>
    </location>
</feature>
<dbReference type="InterPro" id="IPR036412">
    <property type="entry name" value="HAD-like_sf"/>
</dbReference>
<keyword evidence="3" id="KW-0547">Nucleotide-binding</keyword>
<feature type="region of interest" description="Disordered" evidence="8">
    <location>
        <begin position="364"/>
        <end position="384"/>
    </location>
</feature>
<dbReference type="PRINTS" id="PR00120">
    <property type="entry name" value="HATPASE"/>
</dbReference>
<dbReference type="InterPro" id="IPR023299">
    <property type="entry name" value="ATPase_P-typ_cyto_dom_N"/>
</dbReference>
<dbReference type="InterPro" id="IPR044492">
    <property type="entry name" value="P_typ_ATPase_HD_dom"/>
</dbReference>
<dbReference type="Gene3D" id="1.20.1110.10">
    <property type="entry name" value="Calcium-transporting ATPase, transmembrane domain"/>
    <property type="match status" value="1"/>
</dbReference>
<dbReference type="InterPro" id="IPR006068">
    <property type="entry name" value="ATPase_P-typ_cation-transptr_C"/>
</dbReference>
<feature type="transmembrane region" description="Helical" evidence="9">
    <location>
        <begin position="771"/>
        <end position="790"/>
    </location>
</feature>
<dbReference type="EMBL" id="BMOU01000003">
    <property type="protein sequence ID" value="GGN94008.1"/>
    <property type="molecule type" value="Genomic_DNA"/>
</dbReference>
<evidence type="ECO:0000259" key="10">
    <source>
        <dbReference type="SMART" id="SM00831"/>
    </source>
</evidence>
<dbReference type="PRINTS" id="PR00119">
    <property type="entry name" value="CATATPASE"/>
</dbReference>
<feature type="transmembrane region" description="Helical" evidence="9">
    <location>
        <begin position="67"/>
        <end position="83"/>
    </location>
</feature>
<dbReference type="Pfam" id="PF00122">
    <property type="entry name" value="E1-E2_ATPase"/>
    <property type="match status" value="1"/>
</dbReference>
<evidence type="ECO:0000256" key="9">
    <source>
        <dbReference type="SAM" id="Phobius"/>
    </source>
</evidence>
<evidence type="ECO:0000313" key="12">
    <source>
        <dbReference type="Proteomes" id="UP000605784"/>
    </source>
</evidence>
<dbReference type="GO" id="GO:0036376">
    <property type="term" value="P:sodium ion export across plasma membrane"/>
    <property type="evidence" value="ECO:0007669"/>
    <property type="project" value="TreeGrafter"/>
</dbReference>
<dbReference type="PANTHER" id="PTHR43294">
    <property type="entry name" value="SODIUM/POTASSIUM-TRANSPORTING ATPASE SUBUNIT ALPHA"/>
    <property type="match status" value="1"/>
</dbReference>
<dbReference type="GO" id="GO:0016887">
    <property type="term" value="F:ATP hydrolysis activity"/>
    <property type="evidence" value="ECO:0007669"/>
    <property type="project" value="InterPro"/>
</dbReference>
<evidence type="ECO:0000256" key="1">
    <source>
        <dbReference type="ARBA" id="ARBA00004141"/>
    </source>
</evidence>
<accession>A0A830GMP7</accession>
<evidence type="ECO:0000256" key="5">
    <source>
        <dbReference type="ARBA" id="ARBA00022967"/>
    </source>
</evidence>
<evidence type="ECO:0000256" key="8">
    <source>
        <dbReference type="SAM" id="MobiDB-lite"/>
    </source>
</evidence>
<keyword evidence="12" id="KW-1185">Reference proteome</keyword>
<evidence type="ECO:0000256" key="2">
    <source>
        <dbReference type="ARBA" id="ARBA00022692"/>
    </source>
</evidence>
<evidence type="ECO:0000313" key="11">
    <source>
        <dbReference type="EMBL" id="GGN94008.1"/>
    </source>
</evidence>
<evidence type="ECO:0000256" key="3">
    <source>
        <dbReference type="ARBA" id="ARBA00022741"/>
    </source>
</evidence>
<dbReference type="Pfam" id="PF00690">
    <property type="entry name" value="Cation_ATPase_N"/>
    <property type="match status" value="1"/>
</dbReference>
<dbReference type="SFLD" id="SFLDF00027">
    <property type="entry name" value="p-type_atpase"/>
    <property type="match status" value="1"/>
</dbReference>
<evidence type="ECO:0000256" key="7">
    <source>
        <dbReference type="ARBA" id="ARBA00023136"/>
    </source>
</evidence>
<keyword evidence="2 9" id="KW-0812">Transmembrane</keyword>
<dbReference type="SUPFAM" id="SSF81665">
    <property type="entry name" value="Calcium ATPase, transmembrane domain M"/>
    <property type="match status" value="1"/>
</dbReference>
<dbReference type="SFLD" id="SFLDS00003">
    <property type="entry name" value="Haloacid_Dehalogenase"/>
    <property type="match status" value="1"/>
</dbReference>
<dbReference type="SMART" id="SM00831">
    <property type="entry name" value="Cation_ATPase_N"/>
    <property type="match status" value="1"/>
</dbReference>
<dbReference type="GO" id="GO:0030007">
    <property type="term" value="P:intracellular potassium ion homeostasis"/>
    <property type="evidence" value="ECO:0007669"/>
    <property type="project" value="TreeGrafter"/>
</dbReference>
<dbReference type="SFLD" id="SFLDG00002">
    <property type="entry name" value="C1.7:_P-type_atpase_like"/>
    <property type="match status" value="1"/>
</dbReference>
<proteinExistence type="predicted"/>
<evidence type="ECO:0000256" key="6">
    <source>
        <dbReference type="ARBA" id="ARBA00022989"/>
    </source>
</evidence>
<evidence type="ECO:0000256" key="4">
    <source>
        <dbReference type="ARBA" id="ARBA00022840"/>
    </source>
</evidence>
<keyword evidence="6 9" id="KW-1133">Transmembrane helix</keyword>
<reference evidence="11" key="1">
    <citation type="journal article" date="2014" name="Int. J. Syst. Evol. Microbiol.">
        <title>Complete genome sequence of Corynebacterium casei LMG S-19264T (=DSM 44701T), isolated from a smear-ripened cheese.</title>
        <authorList>
            <consortium name="US DOE Joint Genome Institute (JGI-PGF)"/>
            <person name="Walter F."/>
            <person name="Albersmeier A."/>
            <person name="Kalinowski J."/>
            <person name="Ruckert C."/>
        </authorList>
    </citation>
    <scope>NUCLEOTIDE SEQUENCE</scope>
    <source>
        <strain evidence="11">JCM 17820</strain>
    </source>
</reference>
<dbReference type="InterPro" id="IPR001757">
    <property type="entry name" value="P_typ_ATPase"/>
</dbReference>
<dbReference type="InterPro" id="IPR008250">
    <property type="entry name" value="ATPase_P-typ_transduc_dom_A_sf"/>
</dbReference>
<feature type="transmembrane region" description="Helical" evidence="9">
    <location>
        <begin position="694"/>
        <end position="714"/>
    </location>
</feature>
<keyword evidence="7 9" id="KW-0472">Membrane</keyword>
<feature type="transmembrane region" description="Helical" evidence="9">
    <location>
        <begin position="280"/>
        <end position="306"/>
    </location>
</feature>
<dbReference type="PROSITE" id="PS00154">
    <property type="entry name" value="ATPASE_E1_E2"/>
    <property type="match status" value="1"/>
</dbReference>
<dbReference type="Gene3D" id="3.40.50.1000">
    <property type="entry name" value="HAD superfamily/HAD-like"/>
    <property type="match status" value="1"/>
</dbReference>
<dbReference type="AlphaFoldDB" id="A0A830GMP7"/>
<dbReference type="GO" id="GO:0005886">
    <property type="term" value="C:plasma membrane"/>
    <property type="evidence" value="ECO:0007669"/>
    <property type="project" value="TreeGrafter"/>
</dbReference>
<dbReference type="RefSeq" id="WP_188997001.1">
    <property type="nucleotide sequence ID" value="NZ_BMOU01000003.1"/>
</dbReference>
<dbReference type="InterPro" id="IPR059000">
    <property type="entry name" value="ATPase_P-type_domA"/>
</dbReference>
<name>A0A830GMP7_9EURY</name>
<dbReference type="PANTHER" id="PTHR43294:SF20">
    <property type="entry name" value="P-TYPE ATPASE"/>
    <property type="match status" value="1"/>
</dbReference>
<reference evidence="11" key="2">
    <citation type="submission" date="2020-09" db="EMBL/GenBank/DDBJ databases">
        <authorList>
            <person name="Sun Q."/>
            <person name="Ohkuma M."/>
        </authorList>
    </citation>
    <scope>NUCLEOTIDE SEQUENCE</scope>
    <source>
        <strain evidence="11">JCM 17820</strain>
    </source>
</reference>
<dbReference type="Pfam" id="PF13246">
    <property type="entry name" value="Cation_ATPase"/>
    <property type="match status" value="1"/>
</dbReference>
<organism evidence="11 12">
    <name type="scientific">Haloarcula pellucida</name>
    <dbReference type="NCBI Taxonomy" id="1427151"/>
    <lineage>
        <taxon>Archaea</taxon>
        <taxon>Methanobacteriati</taxon>
        <taxon>Methanobacteriota</taxon>
        <taxon>Stenosarchaea group</taxon>
        <taxon>Halobacteria</taxon>
        <taxon>Halobacteriales</taxon>
        <taxon>Haloarculaceae</taxon>
        <taxon>Haloarcula</taxon>
    </lineage>
</organism>
<dbReference type="Gene3D" id="3.40.1110.10">
    <property type="entry name" value="Calcium-transporting ATPase, cytoplasmic domain N"/>
    <property type="match status" value="1"/>
</dbReference>
<keyword evidence="4" id="KW-0067">ATP-binding</keyword>
<feature type="transmembrane region" description="Helical" evidence="9">
    <location>
        <begin position="831"/>
        <end position="850"/>
    </location>
</feature>
<feature type="transmembrane region" description="Helical" evidence="9">
    <location>
        <begin position="252"/>
        <end position="274"/>
    </location>
</feature>
<gene>
    <name evidence="11" type="ORF">GCM10009030_19930</name>
</gene>
<feature type="transmembrane region" description="Helical" evidence="9">
    <location>
        <begin position="870"/>
        <end position="887"/>
    </location>
</feature>
<dbReference type="GO" id="GO:0005524">
    <property type="term" value="F:ATP binding"/>
    <property type="evidence" value="ECO:0007669"/>
    <property type="project" value="UniProtKB-KW"/>
</dbReference>
<dbReference type="Pfam" id="PF00689">
    <property type="entry name" value="Cation_ATPase_C"/>
    <property type="match status" value="1"/>
</dbReference>
<dbReference type="SUPFAM" id="SSF56784">
    <property type="entry name" value="HAD-like"/>
    <property type="match status" value="1"/>
</dbReference>
<comment type="subcellular location">
    <subcellularLocation>
        <location evidence="1">Membrane</location>
        <topology evidence="1">Multi-pass membrane protein</topology>
    </subcellularLocation>
</comment>
<dbReference type="InterPro" id="IPR050510">
    <property type="entry name" value="Cation_transp_ATPase_P-type"/>
</dbReference>
<comment type="caution">
    <text evidence="11">The sequence shown here is derived from an EMBL/GenBank/DDBJ whole genome shotgun (WGS) entry which is preliminary data.</text>
</comment>
<dbReference type="SUPFAM" id="SSF81660">
    <property type="entry name" value="Metal cation-transporting ATPase, ATP-binding domain N"/>
    <property type="match status" value="1"/>
</dbReference>
<dbReference type="SUPFAM" id="SSF81653">
    <property type="entry name" value="Calcium ATPase, transduction domain A"/>
    <property type="match status" value="1"/>
</dbReference>
<dbReference type="GO" id="GO:0005391">
    <property type="term" value="F:P-type sodium:potassium-exchanging transporter activity"/>
    <property type="evidence" value="ECO:0007669"/>
    <property type="project" value="TreeGrafter"/>
</dbReference>
<dbReference type="InterPro" id="IPR018303">
    <property type="entry name" value="ATPase_P-typ_P_site"/>
</dbReference>
<dbReference type="GO" id="GO:1902600">
    <property type="term" value="P:proton transmembrane transport"/>
    <property type="evidence" value="ECO:0007669"/>
    <property type="project" value="TreeGrafter"/>
</dbReference>
<dbReference type="InterPro" id="IPR023214">
    <property type="entry name" value="HAD_sf"/>
</dbReference>
<dbReference type="Proteomes" id="UP000605784">
    <property type="component" value="Unassembled WGS sequence"/>
</dbReference>
<dbReference type="NCBIfam" id="TIGR01494">
    <property type="entry name" value="ATPase_P-type"/>
    <property type="match status" value="3"/>
</dbReference>
<dbReference type="GO" id="GO:0006883">
    <property type="term" value="P:intracellular sodium ion homeostasis"/>
    <property type="evidence" value="ECO:0007669"/>
    <property type="project" value="TreeGrafter"/>
</dbReference>
<dbReference type="InterPro" id="IPR004014">
    <property type="entry name" value="ATPase_P-typ_cation-transptr_N"/>
</dbReference>
<keyword evidence="5" id="KW-1278">Translocase</keyword>